<accession>A0ABS6AHR1</accession>
<organism evidence="1 2">
    <name type="scientific">Paracoccus marinaquae</name>
    <dbReference type="NCBI Taxonomy" id="2841926"/>
    <lineage>
        <taxon>Bacteria</taxon>
        <taxon>Pseudomonadati</taxon>
        <taxon>Pseudomonadota</taxon>
        <taxon>Alphaproteobacteria</taxon>
        <taxon>Rhodobacterales</taxon>
        <taxon>Paracoccaceae</taxon>
        <taxon>Paracoccus</taxon>
    </lineage>
</organism>
<dbReference type="Proteomes" id="UP001166191">
    <property type="component" value="Unassembled WGS sequence"/>
</dbReference>
<evidence type="ECO:0000313" key="2">
    <source>
        <dbReference type="Proteomes" id="UP001166191"/>
    </source>
</evidence>
<comment type="caution">
    <text evidence="1">The sequence shown here is derived from an EMBL/GenBank/DDBJ whole genome shotgun (WGS) entry which is preliminary data.</text>
</comment>
<keyword evidence="2" id="KW-1185">Reference proteome</keyword>
<proteinExistence type="predicted"/>
<name>A0ABS6AHR1_9RHOB</name>
<protein>
    <submittedName>
        <fullName evidence="1">Uncharacterized protein</fullName>
    </submittedName>
</protein>
<evidence type="ECO:0000313" key="1">
    <source>
        <dbReference type="EMBL" id="MBU3029726.1"/>
    </source>
</evidence>
<gene>
    <name evidence="1" type="ORF">KNW02_06265</name>
</gene>
<sequence length="244" mass="26911">METRAVSAKGLLDDLDYCIDARRDFNQDSHIMRTEAAAASKAGLDEGPSSEFGHAWWRRTFSNLYLTFDRNWGDQITQSGGDVSKGFLTWWNDYGLTQYGGPEGLKASMEKSFERIFLEERAKVDSELAEELRRRQQELSNTCKEDVGSQIVRFSETVVAKVIEGAKAPGEIVVGNFEGAKRESGIGAKVLRITTGISIKDAWNNPLGGENSEANKVKDAVDDFIKKPLGGDNSVFNNPCGSLC</sequence>
<dbReference type="EMBL" id="JAHKNG010000007">
    <property type="protein sequence ID" value="MBU3029726.1"/>
    <property type="molecule type" value="Genomic_DNA"/>
</dbReference>
<dbReference type="RefSeq" id="WP_216032410.1">
    <property type="nucleotide sequence ID" value="NZ_JAHKNG010000007.1"/>
</dbReference>
<reference evidence="1" key="1">
    <citation type="submission" date="2021-06" db="EMBL/GenBank/DDBJ databases">
        <title>Paracoccus bacterium XHP0099 sp. nov., isolated from the surface waters of the Yellow Sea.</title>
        <authorList>
            <person name="Xue H."/>
            <person name="Zhang D."/>
        </authorList>
    </citation>
    <scope>NUCLEOTIDE SEQUENCE</scope>
    <source>
        <strain evidence="1">XHP0099</strain>
    </source>
</reference>